<dbReference type="Proteomes" id="UP000789706">
    <property type="component" value="Unassembled WGS sequence"/>
</dbReference>
<dbReference type="AlphaFoldDB" id="A0A9N9C4S9"/>
<gene>
    <name evidence="2" type="ORF">DEBURN_LOCUS8834</name>
</gene>
<feature type="region of interest" description="Disordered" evidence="1">
    <location>
        <begin position="1"/>
        <end position="48"/>
    </location>
</feature>
<protein>
    <submittedName>
        <fullName evidence="2">1509_t:CDS:1</fullName>
    </submittedName>
</protein>
<proteinExistence type="predicted"/>
<comment type="caution">
    <text evidence="2">The sequence shown here is derived from an EMBL/GenBank/DDBJ whole genome shotgun (WGS) entry which is preliminary data.</text>
</comment>
<evidence type="ECO:0000313" key="2">
    <source>
        <dbReference type="EMBL" id="CAG8586486.1"/>
    </source>
</evidence>
<keyword evidence="3" id="KW-1185">Reference proteome</keyword>
<reference evidence="2" key="1">
    <citation type="submission" date="2021-06" db="EMBL/GenBank/DDBJ databases">
        <authorList>
            <person name="Kallberg Y."/>
            <person name="Tangrot J."/>
            <person name="Rosling A."/>
        </authorList>
    </citation>
    <scope>NUCLEOTIDE SEQUENCE</scope>
    <source>
        <strain evidence="2">AZ414A</strain>
    </source>
</reference>
<feature type="compositionally biased region" description="Low complexity" evidence="1">
    <location>
        <begin position="37"/>
        <end position="48"/>
    </location>
</feature>
<feature type="compositionally biased region" description="Low complexity" evidence="1">
    <location>
        <begin position="19"/>
        <end position="30"/>
    </location>
</feature>
<dbReference type="OrthoDB" id="2368739at2759"/>
<evidence type="ECO:0000313" key="3">
    <source>
        <dbReference type="Proteomes" id="UP000789706"/>
    </source>
</evidence>
<sequence>MSSRRTNLEIPEIEENLHSTSTTNTRNTTNDNEDNDVSTNNTNGSLNTTTTTVTLYSQVNHNEIETDPLLKRLYDSVDAMLRDQTLSQRNTQDNIVSKLFYVVMTAIEKNLSDQDSPFTRNSTVDERLRNMGNYSSFSSWINDSNLLPPTPSDLDIDDISLIDHAQNIYLKELEINQPTWFAAGSYT</sequence>
<organism evidence="2 3">
    <name type="scientific">Diversispora eburnea</name>
    <dbReference type="NCBI Taxonomy" id="1213867"/>
    <lineage>
        <taxon>Eukaryota</taxon>
        <taxon>Fungi</taxon>
        <taxon>Fungi incertae sedis</taxon>
        <taxon>Mucoromycota</taxon>
        <taxon>Glomeromycotina</taxon>
        <taxon>Glomeromycetes</taxon>
        <taxon>Diversisporales</taxon>
        <taxon>Diversisporaceae</taxon>
        <taxon>Diversispora</taxon>
    </lineage>
</organism>
<evidence type="ECO:0000256" key="1">
    <source>
        <dbReference type="SAM" id="MobiDB-lite"/>
    </source>
</evidence>
<dbReference type="EMBL" id="CAJVPK010001428">
    <property type="protein sequence ID" value="CAG8586486.1"/>
    <property type="molecule type" value="Genomic_DNA"/>
</dbReference>
<name>A0A9N9C4S9_9GLOM</name>
<accession>A0A9N9C4S9</accession>